<dbReference type="Gene3D" id="3.90.175.10">
    <property type="entry name" value="Diphtheria Toxin, domain 1"/>
    <property type="match status" value="1"/>
</dbReference>
<protein>
    <submittedName>
        <fullName evidence="1">Uncharacterized protein</fullName>
    </submittedName>
</protein>
<dbReference type="Proteomes" id="UP000284853">
    <property type="component" value="Unassembled WGS sequence"/>
</dbReference>
<accession>A0ABX9PQP3</accession>
<keyword evidence="2" id="KW-1185">Reference proteome</keyword>
<dbReference type="EMBL" id="NSDJ01000001">
    <property type="protein sequence ID" value="RKF67310.1"/>
    <property type="molecule type" value="Genomic_DNA"/>
</dbReference>
<evidence type="ECO:0000313" key="1">
    <source>
        <dbReference type="EMBL" id="RKF67310.1"/>
    </source>
</evidence>
<comment type="caution">
    <text evidence="1">The sequence shown here is derived from an EMBL/GenBank/DDBJ whole genome shotgun (WGS) entry which is preliminary data.</text>
</comment>
<proteinExistence type="predicted"/>
<gene>
    <name evidence="1" type="ORF">CKQ54_02400</name>
</gene>
<dbReference type="RefSeq" id="WP_120163478.1">
    <property type="nucleotide sequence ID" value="NZ_NSDJ01000001.1"/>
</dbReference>
<name>A0ABX9PQP3_9GAMM</name>
<dbReference type="GeneID" id="302707647"/>
<evidence type="ECO:0000313" key="2">
    <source>
        <dbReference type="Proteomes" id="UP000284853"/>
    </source>
</evidence>
<organism evidence="1 2">
    <name type="scientific">Rahnella variigena</name>
    <dbReference type="NCBI Taxonomy" id="574964"/>
    <lineage>
        <taxon>Bacteria</taxon>
        <taxon>Pseudomonadati</taxon>
        <taxon>Pseudomonadota</taxon>
        <taxon>Gammaproteobacteria</taxon>
        <taxon>Enterobacterales</taxon>
        <taxon>Yersiniaceae</taxon>
        <taxon>Rahnella</taxon>
    </lineage>
</organism>
<sequence>MITIERSILRKGHIGFKVAAYQQLDHMRTLHSSFPREADWAGFYVAKTKNVAAGYRVDYQHPYGHTVTLIHDMKVLICKGPELENSSITGFAKARMIIDALPEDMKTSVIKLKSPLIPALGRLGFCYQGPHDDEGGIEIIIPNRLIAFVAMHEKIDFGVNKYF</sequence>
<reference evidence="1 2" key="1">
    <citation type="submission" date="2017-08" db="EMBL/GenBank/DDBJ databases">
        <title>Comparative genomics of bacteria isolated from necrotic lesions of AOD affected trees.</title>
        <authorList>
            <person name="Doonan J."/>
            <person name="Denman S."/>
            <person name="Mcdonald J.E."/>
        </authorList>
    </citation>
    <scope>NUCLEOTIDE SEQUENCE [LARGE SCALE GENOMIC DNA]</scope>
    <source>
        <strain evidence="1 2">CIP 105588</strain>
    </source>
</reference>